<evidence type="ECO:0000313" key="9">
    <source>
        <dbReference type="EMBL" id="EFJ32322.1"/>
    </source>
</evidence>
<keyword evidence="2" id="KW-0970">Cilium biogenesis/degradation</keyword>
<evidence type="ECO:0000256" key="5">
    <source>
        <dbReference type="ARBA" id="ARBA00023273"/>
    </source>
</evidence>
<comment type="similarity">
    <text evidence="6">Belongs to the IFT81 family.</text>
</comment>
<dbReference type="STRING" id="88036.D8R6J5"/>
<dbReference type="GO" id="GO:0060271">
    <property type="term" value="P:cilium assembly"/>
    <property type="evidence" value="ECO:0007669"/>
    <property type="project" value="InterPro"/>
</dbReference>
<evidence type="ECO:0000256" key="7">
    <source>
        <dbReference type="SAM" id="Coils"/>
    </source>
</evidence>
<dbReference type="OMA" id="WILTHME"/>
<feature type="domain" description="IFT81 calponin homology" evidence="8">
    <location>
        <begin position="3"/>
        <end position="121"/>
    </location>
</feature>
<evidence type="ECO:0000256" key="3">
    <source>
        <dbReference type="ARBA" id="ARBA00023054"/>
    </source>
</evidence>
<keyword evidence="10" id="KW-1185">Reference proteome</keyword>
<dbReference type="Gramene" id="EFJ32322">
    <property type="protein sequence ID" value="EFJ32322"/>
    <property type="gene ID" value="SELMODRAFT_407722"/>
</dbReference>
<organism evidence="10">
    <name type="scientific">Selaginella moellendorffii</name>
    <name type="common">Spikemoss</name>
    <dbReference type="NCBI Taxonomy" id="88036"/>
    <lineage>
        <taxon>Eukaryota</taxon>
        <taxon>Viridiplantae</taxon>
        <taxon>Streptophyta</taxon>
        <taxon>Embryophyta</taxon>
        <taxon>Tracheophyta</taxon>
        <taxon>Lycopodiopsida</taxon>
        <taxon>Selaginellales</taxon>
        <taxon>Selaginellaceae</taxon>
        <taxon>Selaginella</taxon>
    </lineage>
</organism>
<dbReference type="Pfam" id="PF18383">
    <property type="entry name" value="IFT81_CH"/>
    <property type="match status" value="1"/>
</dbReference>
<evidence type="ECO:0000256" key="4">
    <source>
        <dbReference type="ARBA" id="ARBA00023069"/>
    </source>
</evidence>
<protein>
    <recommendedName>
        <fullName evidence="8">IFT81 calponin homology domain-containing protein</fullName>
    </recommendedName>
</protein>
<dbReference type="Proteomes" id="UP000001514">
    <property type="component" value="Unassembled WGS sequence"/>
</dbReference>
<dbReference type="PANTHER" id="PTHR15614">
    <property type="entry name" value="INTRAFLAGELLAR TRANSPORT PROTEIN 81 HOMOLOG"/>
    <property type="match status" value="1"/>
</dbReference>
<proteinExistence type="inferred from homology"/>
<keyword evidence="4" id="KW-0969">Cilium</keyword>
<dbReference type="InterPro" id="IPR029600">
    <property type="entry name" value="IFT81"/>
</dbReference>
<dbReference type="InParanoid" id="D8R6J5"/>
<gene>
    <name evidence="9" type="ORF">SELMODRAFT_407722</name>
</gene>
<dbReference type="Gene3D" id="1.10.418.70">
    <property type="entry name" value="Intraflagellar transport protein 81, N-terminal domain"/>
    <property type="match status" value="1"/>
</dbReference>
<evidence type="ECO:0000256" key="1">
    <source>
        <dbReference type="ARBA" id="ARBA00004138"/>
    </source>
</evidence>
<dbReference type="GO" id="GO:0042073">
    <property type="term" value="P:intraciliary transport"/>
    <property type="evidence" value="ECO:0000318"/>
    <property type="project" value="GO_Central"/>
</dbReference>
<dbReference type="GO" id="GO:0015631">
    <property type="term" value="F:tubulin binding"/>
    <property type="evidence" value="ECO:0000318"/>
    <property type="project" value="GO_Central"/>
</dbReference>
<dbReference type="HOGENOM" id="CLU_409059_0_0_1"/>
<dbReference type="InterPro" id="IPR043016">
    <property type="entry name" value="IFT81_N_sf"/>
</dbReference>
<dbReference type="GO" id="GO:0036064">
    <property type="term" value="C:ciliary basal body"/>
    <property type="evidence" value="ECO:0000318"/>
    <property type="project" value="GO_Central"/>
</dbReference>
<evidence type="ECO:0000256" key="2">
    <source>
        <dbReference type="ARBA" id="ARBA00022794"/>
    </source>
</evidence>
<accession>D8R6J5</accession>
<evidence type="ECO:0000256" key="6">
    <source>
        <dbReference type="ARBA" id="ARBA00043983"/>
    </source>
</evidence>
<evidence type="ECO:0000259" key="8">
    <source>
        <dbReference type="Pfam" id="PF18383"/>
    </source>
</evidence>
<sequence>MADLQAIVSQLNASPLFYTISLLEFSQKSPQQLRQLLVRVLSYISPSQKKCLESDGLEASTACMIELLRSYYFPNMDAISFRQGLSSGSKDVIYPLLSWLLPQILVFKKHVYLSHFLSEVEIPGELLLDEDCNILQAQCGALRDHFKANYCRLQSLQEAQTEKDVVSLRENVHKLEAEKEHLSTKISKLRAKLQHVAKLDQILALVEQHRVEKLDETNLANNVKEQKRALAAESGKHGKALLKLEYMQALVNTPPPLMSERIAQEISMLRYLADTKLPKELADKQRHKDALDKVLNAANYGDDKISRIQVLSTQAKLVSANNELKSLRKRSCPEKRNELSSDGDSVQWQQSALVAERLKVAFDKLTALTARKEQLVVKGTVLRGEELKQFVESLRAKSITYRTMKKEIDDMATEFGVLRRTLQVLQHQASSMPHPVVPGMLEDVLESSGGDEELDKAIGTLTSLLAEVNESLRENKEKVAPRVKLLQSLRKTKQDLEIVHAEKKRHHLEVSSLYERKLSRLQNEVESVQREFARENKLYQDKCAELEAVESSLEEGKRQLSFLLNSSRFNL</sequence>
<feature type="coiled-coil region" evidence="7">
    <location>
        <begin position="158"/>
        <end position="192"/>
    </location>
</feature>
<dbReference type="eggNOG" id="ENOG502QSBR">
    <property type="taxonomic scope" value="Eukaryota"/>
</dbReference>
<dbReference type="AlphaFoldDB" id="D8R6J5"/>
<evidence type="ECO:0000313" key="10">
    <source>
        <dbReference type="Proteomes" id="UP000001514"/>
    </source>
</evidence>
<keyword evidence="3 7" id="KW-0175">Coiled coil</keyword>
<comment type="subcellular location">
    <subcellularLocation>
        <location evidence="1">Cell projection</location>
        <location evidence="1">Cilium</location>
    </subcellularLocation>
</comment>
<dbReference type="PANTHER" id="PTHR15614:SF2">
    <property type="entry name" value="INTRAFLAGELLAR TRANSPORT PROTEIN 81 HOMOLOG"/>
    <property type="match status" value="1"/>
</dbReference>
<feature type="coiled-coil region" evidence="7">
    <location>
        <begin position="511"/>
        <end position="538"/>
    </location>
</feature>
<dbReference type="KEGG" id="smo:SELMODRAFT_407722"/>
<name>D8R6J5_SELML</name>
<dbReference type="InterPro" id="IPR041146">
    <property type="entry name" value="IFT81_CH"/>
</dbReference>
<dbReference type="GO" id="GO:0030992">
    <property type="term" value="C:intraciliary transport particle B"/>
    <property type="evidence" value="ECO:0000318"/>
    <property type="project" value="GO_Central"/>
</dbReference>
<reference evidence="9 10" key="1">
    <citation type="journal article" date="2011" name="Science">
        <title>The Selaginella genome identifies genetic changes associated with the evolution of vascular plants.</title>
        <authorList>
            <person name="Banks J.A."/>
            <person name="Nishiyama T."/>
            <person name="Hasebe M."/>
            <person name="Bowman J.L."/>
            <person name="Gribskov M."/>
            <person name="dePamphilis C."/>
            <person name="Albert V.A."/>
            <person name="Aono N."/>
            <person name="Aoyama T."/>
            <person name="Ambrose B.A."/>
            <person name="Ashton N.W."/>
            <person name="Axtell M.J."/>
            <person name="Barker E."/>
            <person name="Barker M.S."/>
            <person name="Bennetzen J.L."/>
            <person name="Bonawitz N.D."/>
            <person name="Chapple C."/>
            <person name="Cheng C."/>
            <person name="Correa L.G."/>
            <person name="Dacre M."/>
            <person name="DeBarry J."/>
            <person name="Dreyer I."/>
            <person name="Elias M."/>
            <person name="Engstrom E.M."/>
            <person name="Estelle M."/>
            <person name="Feng L."/>
            <person name="Finet C."/>
            <person name="Floyd S.K."/>
            <person name="Frommer W.B."/>
            <person name="Fujita T."/>
            <person name="Gramzow L."/>
            <person name="Gutensohn M."/>
            <person name="Harholt J."/>
            <person name="Hattori M."/>
            <person name="Heyl A."/>
            <person name="Hirai T."/>
            <person name="Hiwatashi Y."/>
            <person name="Ishikawa M."/>
            <person name="Iwata M."/>
            <person name="Karol K.G."/>
            <person name="Koehler B."/>
            <person name="Kolukisaoglu U."/>
            <person name="Kubo M."/>
            <person name="Kurata T."/>
            <person name="Lalonde S."/>
            <person name="Li K."/>
            <person name="Li Y."/>
            <person name="Litt A."/>
            <person name="Lyons E."/>
            <person name="Manning G."/>
            <person name="Maruyama T."/>
            <person name="Michael T.P."/>
            <person name="Mikami K."/>
            <person name="Miyazaki S."/>
            <person name="Morinaga S."/>
            <person name="Murata T."/>
            <person name="Mueller-Roeber B."/>
            <person name="Nelson D.R."/>
            <person name="Obara M."/>
            <person name="Oguri Y."/>
            <person name="Olmstead R.G."/>
            <person name="Onodera N."/>
            <person name="Petersen B.L."/>
            <person name="Pils B."/>
            <person name="Prigge M."/>
            <person name="Rensing S.A."/>
            <person name="Riano-Pachon D.M."/>
            <person name="Roberts A.W."/>
            <person name="Sato Y."/>
            <person name="Scheller H.V."/>
            <person name="Schulz B."/>
            <person name="Schulz C."/>
            <person name="Shakirov E.V."/>
            <person name="Shibagaki N."/>
            <person name="Shinohara N."/>
            <person name="Shippen D.E."/>
            <person name="Soerensen I."/>
            <person name="Sotooka R."/>
            <person name="Sugimoto N."/>
            <person name="Sugita M."/>
            <person name="Sumikawa N."/>
            <person name="Tanurdzic M."/>
            <person name="Theissen G."/>
            <person name="Ulvskov P."/>
            <person name="Wakazuki S."/>
            <person name="Weng J.K."/>
            <person name="Willats W.W."/>
            <person name="Wipf D."/>
            <person name="Wolf P.G."/>
            <person name="Yang L."/>
            <person name="Zimmer A.D."/>
            <person name="Zhu Q."/>
            <person name="Mitros T."/>
            <person name="Hellsten U."/>
            <person name="Loque D."/>
            <person name="Otillar R."/>
            <person name="Salamov A."/>
            <person name="Schmutz J."/>
            <person name="Shapiro H."/>
            <person name="Lindquist E."/>
            <person name="Lucas S."/>
            <person name="Rokhsar D."/>
            <person name="Grigoriev I.V."/>
        </authorList>
    </citation>
    <scope>NUCLEOTIDE SEQUENCE [LARGE SCALE GENOMIC DNA]</scope>
</reference>
<dbReference type="EMBL" id="GL377572">
    <property type="protein sequence ID" value="EFJ32322.1"/>
    <property type="molecule type" value="Genomic_DNA"/>
</dbReference>
<keyword evidence="5" id="KW-0966">Cell projection</keyword>